<dbReference type="PROSITE" id="PS50846">
    <property type="entry name" value="HMA_2"/>
    <property type="match status" value="1"/>
</dbReference>
<evidence type="ECO:0000313" key="3">
    <source>
        <dbReference type="EMBL" id="MDY5141381.1"/>
    </source>
</evidence>
<dbReference type="PROSITE" id="PS01047">
    <property type="entry name" value="HMA_1"/>
    <property type="match status" value="1"/>
</dbReference>
<evidence type="ECO:0000259" key="2">
    <source>
        <dbReference type="PROSITE" id="PS50846"/>
    </source>
</evidence>
<dbReference type="InterPro" id="IPR006121">
    <property type="entry name" value="HMA_dom"/>
</dbReference>
<reference evidence="3 5" key="1">
    <citation type="submission" date="2023-10" db="EMBL/GenBank/DDBJ databases">
        <title>Whole Genome based description of the genera Actinobaculum and Actinotignum reveals a complex phylogenetic relationship within the species included in the genus Actinotignum.</title>
        <authorList>
            <person name="Jensen C.S."/>
            <person name="Dargis R."/>
            <person name="Kemp M."/>
            <person name="Christensen J.J."/>
        </authorList>
    </citation>
    <scope>NUCLEOTIDE SEQUENCE</scope>
    <source>
        <strain evidence="4 5">SLA_B089</strain>
        <strain evidence="3">SLA_B245</strain>
    </source>
</reference>
<dbReference type="EMBL" id="JAWNFY010000027">
    <property type="protein sequence ID" value="MDY5147045.1"/>
    <property type="molecule type" value="Genomic_DNA"/>
</dbReference>
<evidence type="ECO:0000313" key="5">
    <source>
        <dbReference type="Proteomes" id="UP001284901"/>
    </source>
</evidence>
<proteinExistence type="predicted"/>
<dbReference type="Gene3D" id="3.30.70.100">
    <property type="match status" value="1"/>
</dbReference>
<evidence type="ECO:0000313" key="6">
    <source>
        <dbReference type="Proteomes" id="UP001288320"/>
    </source>
</evidence>
<protein>
    <submittedName>
        <fullName evidence="3">Heavy metal-associated domain-containing protein</fullName>
    </submittedName>
</protein>
<dbReference type="EMBL" id="JAWNFV010000022">
    <property type="protein sequence ID" value="MDY5141381.1"/>
    <property type="molecule type" value="Genomic_DNA"/>
</dbReference>
<dbReference type="RefSeq" id="WP_087070040.1">
    <property type="nucleotide sequence ID" value="NZ_CAUPFC010000015.1"/>
</dbReference>
<evidence type="ECO:0000256" key="1">
    <source>
        <dbReference type="ARBA" id="ARBA00022723"/>
    </source>
</evidence>
<comment type="caution">
    <text evidence="3">The sequence shown here is derived from an EMBL/GenBank/DDBJ whole genome shotgun (WGS) entry which is preliminary data.</text>
</comment>
<feature type="domain" description="HMA" evidence="2">
    <location>
        <begin position="8"/>
        <end position="76"/>
    </location>
</feature>
<dbReference type="Proteomes" id="UP001284901">
    <property type="component" value="Unassembled WGS sequence"/>
</dbReference>
<dbReference type="Pfam" id="PF00403">
    <property type="entry name" value="HMA"/>
    <property type="match status" value="1"/>
</dbReference>
<name>A0AAW9HLF0_9ACTO</name>
<accession>A0AAW9HLF0</accession>
<dbReference type="CDD" id="cd00371">
    <property type="entry name" value="HMA"/>
    <property type="match status" value="1"/>
</dbReference>
<dbReference type="AlphaFoldDB" id="A0AAW9HLF0"/>
<sequence length="81" mass="8819">MATEEFDRTIELKVTGMTCENCVKHVSAELDALPDVNSVLVTLNPEGTSSVLVYTPHDFSDDDLKAAVSEAGDYTVTEIIR</sequence>
<dbReference type="InterPro" id="IPR036163">
    <property type="entry name" value="HMA_dom_sf"/>
</dbReference>
<dbReference type="GO" id="GO:0046872">
    <property type="term" value="F:metal ion binding"/>
    <property type="evidence" value="ECO:0007669"/>
    <property type="project" value="UniProtKB-KW"/>
</dbReference>
<keyword evidence="5" id="KW-1185">Reference proteome</keyword>
<dbReference type="Proteomes" id="UP001288320">
    <property type="component" value="Unassembled WGS sequence"/>
</dbReference>
<dbReference type="InterPro" id="IPR017969">
    <property type="entry name" value="Heavy-metal-associated_CS"/>
</dbReference>
<organism evidence="3 6">
    <name type="scientific">Actinotignum timonense</name>
    <dbReference type="NCBI Taxonomy" id="1870995"/>
    <lineage>
        <taxon>Bacteria</taxon>
        <taxon>Bacillati</taxon>
        <taxon>Actinomycetota</taxon>
        <taxon>Actinomycetes</taxon>
        <taxon>Actinomycetales</taxon>
        <taxon>Actinomycetaceae</taxon>
        <taxon>Actinotignum</taxon>
    </lineage>
</organism>
<dbReference type="GeneID" id="92813408"/>
<keyword evidence="1" id="KW-0479">Metal-binding</keyword>
<evidence type="ECO:0000313" key="4">
    <source>
        <dbReference type="EMBL" id="MDY5147045.1"/>
    </source>
</evidence>
<gene>
    <name evidence="3" type="ORF">R6G74_08700</name>
    <name evidence="4" type="ORF">R6P33_08455</name>
</gene>
<dbReference type="SUPFAM" id="SSF55008">
    <property type="entry name" value="HMA, heavy metal-associated domain"/>
    <property type="match status" value="1"/>
</dbReference>